<protein>
    <submittedName>
        <fullName evidence="2">Uncharacterized protein</fullName>
    </submittedName>
</protein>
<reference evidence="2" key="1">
    <citation type="submission" date="2023-06" db="EMBL/GenBank/DDBJ databases">
        <title>Genomic analysis of the entomopathogenic nematode Steinernema hermaphroditum.</title>
        <authorList>
            <person name="Schwarz E.M."/>
            <person name="Heppert J.K."/>
            <person name="Baniya A."/>
            <person name="Schwartz H.T."/>
            <person name="Tan C.-H."/>
            <person name="Antoshechkin I."/>
            <person name="Sternberg P.W."/>
            <person name="Goodrich-Blair H."/>
            <person name="Dillman A.R."/>
        </authorList>
    </citation>
    <scope>NUCLEOTIDE SEQUENCE</scope>
    <source>
        <strain evidence="2">PS9179</strain>
        <tissue evidence="2">Whole animal</tissue>
    </source>
</reference>
<dbReference type="EMBL" id="JAUCMV010000005">
    <property type="protein sequence ID" value="KAK0395882.1"/>
    <property type="molecule type" value="Genomic_DNA"/>
</dbReference>
<sequence>MNRQTSPSLKITWAQLCRVRESVPDLPRRSFSVIEAHMELNVNTTLLLLIVLLAIPNLLYYIFSTRIDKSFYYREETTVSSACAHFSSKWIVITSVAPRPTEAILVLSKETEWNIVIVGDTKGPLEPLHPEWGQLPNVCVLTVEQQKRLPLRLLQNLPYRSYTRKMIGYLHAIKFGAEWIYDTDDDNHPIKRGLHHFDTESYHGMAYVGVTRKSSNLSNYVFNPYEYFGQPTMWPRGHPLSQIKIPNDVHQHKLCHSLSFPAVQQGLVGKDPDVDAIYRLINADPSAGLDISFSSVAPPIAVGPGVYAPFNSQNTLFHKSAFFGLFLPVTVAFRVTDIWRGYFTQKLLHLTGNFIAFYPVTARQVRNPHSYLSDFREEKALYYDAERVVELLSKWKCSRDDFVDCVLELNQLFVQNQFWESDETEVMQAWLSDLKSQGYEFPHLTTDANLFSQSNLNLQNRKNRNLVELVEWCNESTEEESQSLEEISLPFKEKSFQNGLQRKALIVTSNYQFFASVGVLDRLYDGYFAHVIYCGPFYPQFVYPKDSSEFPEARKVSFIHLYEREIHEGFFAYHCTTRAIEMRLENIEGFVVIADDAIYNLWNNIELNRFRLNGVTRRKGTWWKTPYGGAAVNSTISDLESRLQKDSALKDAWEKYEQGVGGDGFGVVSERDVWGVADWYYLPSANFSVFHELSKVFFENGVFHEIAVPKLAAGLGWIDFYLNENLDIPNSLHVWFKRSTWASMYHEKLIYFHPVKLSSFGKTLSRRFEFCQSVVSAFAKNLFGVSLTAFSETQHPRNKTEENPVLECCKQSSLPGSCFPLCNVEALSAKKMYELLTAAEPSCKMAPKEISEFVQCFTKQSTVNATLDETLNDSQFLPASETSSNSSSTSVPFTELDLTNTLQRCCYKKYVYRASRGKNCVDFCTGNLDLELLQTRRYVTCVEVLNDIIDCYALDN</sequence>
<name>A0AA39LG01_9BILA</name>
<dbReference type="PANTHER" id="PTHR31362:SF0">
    <property type="entry name" value="EXOSTOSIN DOMAIN-CONTAINING PROTEIN-RELATED"/>
    <property type="match status" value="1"/>
</dbReference>
<keyword evidence="1" id="KW-0472">Membrane</keyword>
<evidence type="ECO:0000313" key="3">
    <source>
        <dbReference type="Proteomes" id="UP001175271"/>
    </source>
</evidence>
<keyword evidence="3" id="KW-1185">Reference proteome</keyword>
<dbReference type="Proteomes" id="UP001175271">
    <property type="component" value="Unassembled WGS sequence"/>
</dbReference>
<gene>
    <name evidence="2" type="ORF">QR680_001473</name>
</gene>
<dbReference type="Pfam" id="PF03385">
    <property type="entry name" value="STELLO"/>
    <property type="match status" value="2"/>
</dbReference>
<proteinExistence type="predicted"/>
<dbReference type="InterPro" id="IPR005049">
    <property type="entry name" value="STL-like"/>
</dbReference>
<evidence type="ECO:0000256" key="1">
    <source>
        <dbReference type="SAM" id="Phobius"/>
    </source>
</evidence>
<accession>A0AA39LG01</accession>
<keyword evidence="1" id="KW-1133">Transmembrane helix</keyword>
<comment type="caution">
    <text evidence="2">The sequence shown here is derived from an EMBL/GenBank/DDBJ whole genome shotgun (WGS) entry which is preliminary data.</text>
</comment>
<dbReference type="PANTHER" id="PTHR31362">
    <property type="entry name" value="GLYCOSYLTRANSFERASE STELLO1-RELATED"/>
    <property type="match status" value="1"/>
</dbReference>
<keyword evidence="1" id="KW-0812">Transmembrane</keyword>
<evidence type="ECO:0000313" key="2">
    <source>
        <dbReference type="EMBL" id="KAK0395882.1"/>
    </source>
</evidence>
<organism evidence="2 3">
    <name type="scientific">Steinernema hermaphroditum</name>
    <dbReference type="NCBI Taxonomy" id="289476"/>
    <lineage>
        <taxon>Eukaryota</taxon>
        <taxon>Metazoa</taxon>
        <taxon>Ecdysozoa</taxon>
        <taxon>Nematoda</taxon>
        <taxon>Chromadorea</taxon>
        <taxon>Rhabditida</taxon>
        <taxon>Tylenchina</taxon>
        <taxon>Panagrolaimomorpha</taxon>
        <taxon>Strongyloidoidea</taxon>
        <taxon>Steinernematidae</taxon>
        <taxon>Steinernema</taxon>
    </lineage>
</organism>
<dbReference type="AlphaFoldDB" id="A0AA39LG01"/>
<feature type="transmembrane region" description="Helical" evidence="1">
    <location>
        <begin position="46"/>
        <end position="63"/>
    </location>
</feature>